<dbReference type="RefSeq" id="WP_342589404.1">
    <property type="nucleotide sequence ID" value="NZ_JAGGLG010000003.1"/>
</dbReference>
<protein>
    <recommendedName>
        <fullName evidence="8">Sulfate adenylyltransferase</fullName>
        <ecNumber evidence="8">2.7.7.4</ecNumber>
    </recommendedName>
    <alternativeName>
        <fullName evidence="8">ATP-sulfurylase</fullName>
    </alternativeName>
    <alternativeName>
        <fullName evidence="8">Sulfate adenylate transferase</fullName>
        <shortName evidence="8">SAT</shortName>
    </alternativeName>
</protein>
<evidence type="ECO:0000313" key="12">
    <source>
        <dbReference type="EMBL" id="MBP2017217.1"/>
    </source>
</evidence>
<proteinExistence type="inferred from homology"/>
<evidence type="ECO:0000256" key="4">
    <source>
        <dbReference type="ARBA" id="ARBA00022741"/>
    </source>
</evidence>
<dbReference type="NCBIfam" id="TIGR00339">
    <property type="entry name" value="sopT"/>
    <property type="match status" value="1"/>
</dbReference>
<feature type="region of interest" description="Disordered" evidence="9">
    <location>
        <begin position="1"/>
        <end position="25"/>
    </location>
</feature>
<comment type="similarity">
    <text evidence="6 8">Belongs to the sulfate adenylyltransferase family.</text>
</comment>
<dbReference type="PANTHER" id="PTHR43509">
    <property type="match status" value="1"/>
</dbReference>
<dbReference type="SUPFAM" id="SSF88697">
    <property type="entry name" value="PUA domain-like"/>
    <property type="match status" value="1"/>
</dbReference>
<evidence type="ECO:0000259" key="11">
    <source>
        <dbReference type="Pfam" id="PF14306"/>
    </source>
</evidence>
<dbReference type="PANTHER" id="PTHR43509:SF1">
    <property type="entry name" value="SULFATE ADENYLYLTRANSFERASE"/>
    <property type="match status" value="1"/>
</dbReference>
<dbReference type="Proteomes" id="UP001519289">
    <property type="component" value="Unassembled WGS sequence"/>
</dbReference>
<evidence type="ECO:0000313" key="13">
    <source>
        <dbReference type="Proteomes" id="UP001519289"/>
    </source>
</evidence>
<keyword evidence="4 8" id="KW-0547">Nucleotide-binding</keyword>
<dbReference type="CDD" id="cd00517">
    <property type="entry name" value="ATPS"/>
    <property type="match status" value="1"/>
</dbReference>
<keyword evidence="3 8" id="KW-0548">Nucleotidyltransferase</keyword>
<evidence type="ECO:0000256" key="8">
    <source>
        <dbReference type="HAMAP-Rule" id="MF_00066"/>
    </source>
</evidence>
<keyword evidence="2 8" id="KW-0808">Transferase</keyword>
<comment type="catalytic activity">
    <reaction evidence="7 8">
        <text>sulfate + ATP + H(+) = adenosine 5'-phosphosulfate + diphosphate</text>
        <dbReference type="Rhea" id="RHEA:18133"/>
        <dbReference type="ChEBI" id="CHEBI:15378"/>
        <dbReference type="ChEBI" id="CHEBI:16189"/>
        <dbReference type="ChEBI" id="CHEBI:30616"/>
        <dbReference type="ChEBI" id="CHEBI:33019"/>
        <dbReference type="ChEBI" id="CHEBI:58243"/>
        <dbReference type="EC" id="2.7.7.4"/>
    </reaction>
</comment>
<dbReference type="SUPFAM" id="SSF52374">
    <property type="entry name" value="Nucleotidylyl transferase"/>
    <property type="match status" value="1"/>
</dbReference>
<dbReference type="HAMAP" id="MF_00066">
    <property type="entry name" value="Sulf_adenylyltr"/>
    <property type="match status" value="1"/>
</dbReference>
<dbReference type="NCBIfam" id="NF003166">
    <property type="entry name" value="PRK04149.1"/>
    <property type="match status" value="1"/>
</dbReference>
<evidence type="ECO:0000256" key="6">
    <source>
        <dbReference type="ARBA" id="ARBA00037980"/>
    </source>
</evidence>
<feature type="compositionally biased region" description="Low complexity" evidence="9">
    <location>
        <begin position="7"/>
        <end position="23"/>
    </location>
</feature>
<evidence type="ECO:0000256" key="9">
    <source>
        <dbReference type="SAM" id="MobiDB-lite"/>
    </source>
</evidence>
<evidence type="ECO:0000256" key="7">
    <source>
        <dbReference type="ARBA" id="ARBA00049370"/>
    </source>
</evidence>
<organism evidence="12 13">
    <name type="scientific">Symbiobacterium terraclitae</name>
    <dbReference type="NCBI Taxonomy" id="557451"/>
    <lineage>
        <taxon>Bacteria</taxon>
        <taxon>Bacillati</taxon>
        <taxon>Bacillota</taxon>
        <taxon>Clostridia</taxon>
        <taxon>Eubacteriales</taxon>
        <taxon>Symbiobacteriaceae</taxon>
        <taxon>Symbiobacterium</taxon>
    </lineage>
</organism>
<evidence type="ECO:0000259" key="10">
    <source>
        <dbReference type="Pfam" id="PF01747"/>
    </source>
</evidence>
<keyword evidence="5 8" id="KW-0067">ATP-binding</keyword>
<dbReference type="InterPro" id="IPR002650">
    <property type="entry name" value="Sulphate_adenylyltransferase"/>
</dbReference>
<dbReference type="InterPro" id="IPR024951">
    <property type="entry name" value="Sulfurylase_cat_dom"/>
</dbReference>
<sequence>MQGVNTHGAPARGSTAAAASGPGAPHGGRLVDRWLRGEARDEALERALRLPRVRLDAREAADLEMIGDGALSPLTGFMGSADYRCVVAEMRLASGLLWALPVTLAVSRAQAESLAEGGEVALEGPDGRVLALMRVAERFACDREEEARRCYGTTDPAHPGVRRLLDQGEVYLGGEVWLVDRPPPQFPAYHLTPAETRAIFAERGWRTVVGFQTRNPVHRAHEYIQKCALEICDGLLLHPLVGETKADDVPAAVRMKAYETILARYFPADRVLLAVFPAAMRYAGPREAVWHAICRKNYGCTHFIVGRDHAGVGSYYGTYDAQRIFDAIDPAELGITVLCFEHTFYCRACGGMASPKTCPHGSAERVTLSGTRVREMLYRGEAPPPEFTRPEVARVLMEGLQGRSG</sequence>
<name>A0ABS4JNU5_9FIRM</name>
<dbReference type="Pfam" id="PF14306">
    <property type="entry name" value="PUA_2"/>
    <property type="match status" value="1"/>
</dbReference>
<reference evidence="12 13" key="1">
    <citation type="submission" date="2021-03" db="EMBL/GenBank/DDBJ databases">
        <title>Genomic Encyclopedia of Type Strains, Phase IV (KMG-IV): sequencing the most valuable type-strain genomes for metagenomic binning, comparative biology and taxonomic classification.</title>
        <authorList>
            <person name="Goeker M."/>
        </authorList>
    </citation>
    <scope>NUCLEOTIDE SEQUENCE [LARGE SCALE GENOMIC DNA]</scope>
    <source>
        <strain evidence="12 13">DSM 27138</strain>
    </source>
</reference>
<comment type="pathway">
    <text evidence="1 8">Sulfur metabolism; hydrogen sulfide biosynthesis; sulfite from sulfate: step 1/3.</text>
</comment>
<dbReference type="InterPro" id="IPR025980">
    <property type="entry name" value="ATP-Sase_PUA-like_dom"/>
</dbReference>
<evidence type="ECO:0000256" key="5">
    <source>
        <dbReference type="ARBA" id="ARBA00022840"/>
    </source>
</evidence>
<evidence type="ECO:0000256" key="1">
    <source>
        <dbReference type="ARBA" id="ARBA00005048"/>
    </source>
</evidence>
<dbReference type="Gene3D" id="3.40.50.620">
    <property type="entry name" value="HUPs"/>
    <property type="match status" value="1"/>
</dbReference>
<evidence type="ECO:0000256" key="3">
    <source>
        <dbReference type="ARBA" id="ARBA00022695"/>
    </source>
</evidence>
<feature type="domain" description="ATP-sulfurylase PUA-like" evidence="11">
    <location>
        <begin position="24"/>
        <end position="180"/>
    </location>
</feature>
<dbReference type="InterPro" id="IPR014729">
    <property type="entry name" value="Rossmann-like_a/b/a_fold"/>
</dbReference>
<dbReference type="Gene3D" id="3.10.400.10">
    <property type="entry name" value="Sulfate adenylyltransferase"/>
    <property type="match status" value="1"/>
</dbReference>
<dbReference type="EC" id="2.7.7.4" evidence="8"/>
<dbReference type="Pfam" id="PF01747">
    <property type="entry name" value="ATP-sulfurylase"/>
    <property type="match status" value="1"/>
</dbReference>
<feature type="domain" description="Sulphate adenylyltransferase catalytic" evidence="10">
    <location>
        <begin position="188"/>
        <end position="398"/>
    </location>
</feature>
<accession>A0ABS4JNU5</accession>
<gene>
    <name evidence="8" type="primary">sat</name>
    <name evidence="12" type="ORF">J2Z79_000591</name>
</gene>
<keyword evidence="13" id="KW-1185">Reference proteome</keyword>
<evidence type="ECO:0000256" key="2">
    <source>
        <dbReference type="ARBA" id="ARBA00022679"/>
    </source>
</evidence>
<dbReference type="InterPro" id="IPR015947">
    <property type="entry name" value="PUA-like_sf"/>
</dbReference>
<dbReference type="EMBL" id="JAGGLG010000003">
    <property type="protein sequence ID" value="MBP2017217.1"/>
    <property type="molecule type" value="Genomic_DNA"/>
</dbReference>
<dbReference type="InterPro" id="IPR020792">
    <property type="entry name" value="SO4_adenylyltransferase_pro"/>
</dbReference>
<comment type="caution">
    <text evidence="12">The sequence shown here is derived from an EMBL/GenBank/DDBJ whole genome shotgun (WGS) entry which is preliminary data.</text>
</comment>